<dbReference type="GO" id="GO:0046872">
    <property type="term" value="F:metal ion binding"/>
    <property type="evidence" value="ECO:0007669"/>
    <property type="project" value="UniProtKB-KW"/>
</dbReference>
<dbReference type="AlphaFoldDB" id="A0A1H8ZFK3"/>
<comment type="pathway">
    <text evidence="3 9">Cofactor biosynthesis; tetrahydrofolate biosynthesis; 7,8-dihydrofolate from 2-amino-4-hydroxy-6-hydroxymethyl-7,8-dihydropteridine diphosphate and 4-aminobenzoate: step 1/2.</text>
</comment>
<dbReference type="RefSeq" id="WP_143061842.1">
    <property type="nucleotide sequence ID" value="NZ_FOFG01000001.1"/>
</dbReference>
<dbReference type="InterPro" id="IPR000489">
    <property type="entry name" value="Pterin-binding_dom"/>
</dbReference>
<evidence type="ECO:0000256" key="9">
    <source>
        <dbReference type="RuleBase" id="RU361205"/>
    </source>
</evidence>
<accession>A0A1H8ZFK3</accession>
<evidence type="ECO:0000256" key="1">
    <source>
        <dbReference type="ARBA" id="ARBA00000012"/>
    </source>
</evidence>
<dbReference type="NCBIfam" id="TIGR01496">
    <property type="entry name" value="DHPS"/>
    <property type="match status" value="1"/>
</dbReference>
<dbReference type="OrthoDB" id="9811744at2"/>
<dbReference type="PANTHER" id="PTHR20941">
    <property type="entry name" value="FOLATE SYNTHESIS PROTEINS"/>
    <property type="match status" value="1"/>
</dbReference>
<evidence type="ECO:0000256" key="5">
    <source>
        <dbReference type="ARBA" id="ARBA00022679"/>
    </source>
</evidence>
<comment type="catalytic activity">
    <reaction evidence="1">
        <text>(7,8-dihydropterin-6-yl)methyl diphosphate + 4-aminobenzoate = 7,8-dihydropteroate + diphosphate</text>
        <dbReference type="Rhea" id="RHEA:19949"/>
        <dbReference type="ChEBI" id="CHEBI:17836"/>
        <dbReference type="ChEBI" id="CHEBI:17839"/>
        <dbReference type="ChEBI" id="CHEBI:33019"/>
        <dbReference type="ChEBI" id="CHEBI:72950"/>
        <dbReference type="EC" id="2.5.1.15"/>
    </reaction>
</comment>
<dbReference type="Gene3D" id="3.20.20.20">
    <property type="entry name" value="Dihydropteroate synthase-like"/>
    <property type="match status" value="1"/>
</dbReference>
<feature type="domain" description="Pterin-binding" evidence="10">
    <location>
        <begin position="33"/>
        <end position="286"/>
    </location>
</feature>
<evidence type="ECO:0000256" key="4">
    <source>
        <dbReference type="ARBA" id="ARBA00012458"/>
    </source>
</evidence>
<proteinExistence type="inferred from homology"/>
<keyword evidence="6 9" id="KW-0479">Metal-binding</keyword>
<name>A0A1H8ZFK3_9HYPH</name>
<dbReference type="SUPFAM" id="SSF51717">
    <property type="entry name" value="Dihydropteroate synthetase-like"/>
    <property type="match status" value="1"/>
</dbReference>
<evidence type="ECO:0000313" key="12">
    <source>
        <dbReference type="Proteomes" id="UP000199647"/>
    </source>
</evidence>
<dbReference type="InterPro" id="IPR011005">
    <property type="entry name" value="Dihydropteroate_synth-like_sf"/>
</dbReference>
<dbReference type="EC" id="2.5.1.15" evidence="4 9"/>
<comment type="similarity">
    <text evidence="9">Belongs to the DHPS family.</text>
</comment>
<dbReference type="GO" id="GO:0046654">
    <property type="term" value="P:tetrahydrofolate biosynthetic process"/>
    <property type="evidence" value="ECO:0007669"/>
    <property type="project" value="UniProtKB-UniPathway"/>
</dbReference>
<evidence type="ECO:0000256" key="3">
    <source>
        <dbReference type="ARBA" id="ARBA00004763"/>
    </source>
</evidence>
<dbReference type="Proteomes" id="UP000199647">
    <property type="component" value="Unassembled WGS sequence"/>
</dbReference>
<evidence type="ECO:0000313" key="11">
    <source>
        <dbReference type="EMBL" id="SEP63173.1"/>
    </source>
</evidence>
<organism evidence="11 12">
    <name type="scientific">Faunimonas pinastri</name>
    <dbReference type="NCBI Taxonomy" id="1855383"/>
    <lineage>
        <taxon>Bacteria</taxon>
        <taxon>Pseudomonadati</taxon>
        <taxon>Pseudomonadota</taxon>
        <taxon>Alphaproteobacteria</taxon>
        <taxon>Hyphomicrobiales</taxon>
        <taxon>Afifellaceae</taxon>
        <taxon>Faunimonas</taxon>
    </lineage>
</organism>
<evidence type="ECO:0000256" key="6">
    <source>
        <dbReference type="ARBA" id="ARBA00022723"/>
    </source>
</evidence>
<dbReference type="PROSITE" id="PS50972">
    <property type="entry name" value="PTERIN_BINDING"/>
    <property type="match status" value="1"/>
</dbReference>
<dbReference type="UniPathway" id="UPA00077">
    <property type="reaction ID" value="UER00156"/>
</dbReference>
<dbReference type="InterPro" id="IPR006390">
    <property type="entry name" value="DHP_synth_dom"/>
</dbReference>
<comment type="function">
    <text evidence="9">Catalyzes the condensation of para-aminobenzoate (pABA) with 6-hydroxymethyl-7,8-dihydropterin diphosphate (DHPt-PP) to form 7,8-dihydropteroate (H2Pte), the immediate precursor of folate derivatives.</text>
</comment>
<keyword evidence="7 9" id="KW-0460">Magnesium</keyword>
<evidence type="ECO:0000256" key="2">
    <source>
        <dbReference type="ARBA" id="ARBA00001946"/>
    </source>
</evidence>
<dbReference type="GO" id="GO:0046656">
    <property type="term" value="P:folic acid biosynthetic process"/>
    <property type="evidence" value="ECO:0007669"/>
    <property type="project" value="UniProtKB-KW"/>
</dbReference>
<dbReference type="PROSITE" id="PS00792">
    <property type="entry name" value="DHPS_1"/>
    <property type="match status" value="1"/>
</dbReference>
<keyword evidence="5 9" id="KW-0808">Transferase</keyword>
<comment type="cofactor">
    <cofactor evidence="2 9">
        <name>Mg(2+)</name>
        <dbReference type="ChEBI" id="CHEBI:18420"/>
    </cofactor>
</comment>
<dbReference type="PROSITE" id="PS00793">
    <property type="entry name" value="DHPS_2"/>
    <property type="match status" value="1"/>
</dbReference>
<keyword evidence="8 9" id="KW-0289">Folate biosynthesis</keyword>
<evidence type="ECO:0000259" key="10">
    <source>
        <dbReference type="PROSITE" id="PS50972"/>
    </source>
</evidence>
<keyword evidence="12" id="KW-1185">Reference proteome</keyword>
<dbReference type="STRING" id="1855383.SAMN05216548_101139"/>
<sequence>MTTPDNLHPAPDRGRAFARLLADRRDGLTALAALIMGIVNVTPDSFSDGGRFDDAERAVAHARALVAQGADLVDVGGESTRPGATPVPQEEELRRILPVIAALTAETIVSVDTAHAAVADAALAAGAHVINDITGLQGEPQMAQAIAAHGAGVVIMHNSGMFGSSHGTEGDPVLACMSFFEKSLGIAARAGIATDRIVLDPGFGFGKSVEQSLQLLARIDEFAAIGLPILIGTSRKTFIGRVTGGGEPRPVDDRLAGTLATNIVAVQANAAIVRVHDVAEHADALRMLAAIRNARPEAQA</sequence>
<evidence type="ECO:0000256" key="8">
    <source>
        <dbReference type="ARBA" id="ARBA00022909"/>
    </source>
</evidence>
<evidence type="ECO:0000256" key="7">
    <source>
        <dbReference type="ARBA" id="ARBA00022842"/>
    </source>
</evidence>
<dbReference type="EMBL" id="FOFG01000001">
    <property type="protein sequence ID" value="SEP63173.1"/>
    <property type="molecule type" value="Genomic_DNA"/>
</dbReference>
<gene>
    <name evidence="11" type="ORF">SAMN05216548_101139</name>
</gene>
<dbReference type="GO" id="GO:0005829">
    <property type="term" value="C:cytosol"/>
    <property type="evidence" value="ECO:0007669"/>
    <property type="project" value="TreeGrafter"/>
</dbReference>
<dbReference type="Pfam" id="PF00809">
    <property type="entry name" value="Pterin_bind"/>
    <property type="match status" value="1"/>
</dbReference>
<dbReference type="CDD" id="cd00739">
    <property type="entry name" value="DHPS"/>
    <property type="match status" value="1"/>
</dbReference>
<reference evidence="11 12" key="1">
    <citation type="submission" date="2016-10" db="EMBL/GenBank/DDBJ databases">
        <authorList>
            <person name="de Groot N.N."/>
        </authorList>
    </citation>
    <scope>NUCLEOTIDE SEQUENCE [LARGE SCALE GENOMIC DNA]</scope>
    <source>
        <strain evidence="11 12">A52C2</strain>
    </source>
</reference>
<dbReference type="GO" id="GO:0004156">
    <property type="term" value="F:dihydropteroate synthase activity"/>
    <property type="evidence" value="ECO:0007669"/>
    <property type="project" value="UniProtKB-EC"/>
</dbReference>
<dbReference type="InterPro" id="IPR045031">
    <property type="entry name" value="DHP_synth-like"/>
</dbReference>
<dbReference type="PANTHER" id="PTHR20941:SF1">
    <property type="entry name" value="FOLIC ACID SYNTHESIS PROTEIN FOL1"/>
    <property type="match status" value="1"/>
</dbReference>
<protein>
    <recommendedName>
        <fullName evidence="4 9">Dihydropteroate synthase</fullName>
        <shortName evidence="9">DHPS</shortName>
        <ecNumber evidence="4 9">2.5.1.15</ecNumber>
    </recommendedName>
    <alternativeName>
        <fullName evidence="9">Dihydropteroate pyrophosphorylase</fullName>
    </alternativeName>
</protein>